<gene>
    <name evidence="1" type="ORF">FHD67_01890</name>
</gene>
<dbReference type="RefSeq" id="WP_139597655.1">
    <property type="nucleotide sequence ID" value="NZ_VDDC01000004.1"/>
</dbReference>
<name>A0A5C4RBE7_9RHOB</name>
<dbReference type="AlphaFoldDB" id="A0A5C4RBE7"/>
<sequence length="408" mass="43626">MATLLAIWGPGAALAWPGPQILRTDDPAVPGAVEVLADTPNALTWSRAQAGRLGGWRYRLYPDGSAVVMPDGDAQARPLRMDCIRGEACRIWSGTRLVTRIPATGSPRPTVPDTADGETLARHLALWVLAGSGSQPRATVPVVDAIAPRPAAPARRHRDHPAPPLARDGYRLTMFPGAFMPCRGTACTAPLRLPPVFDQAQRPRTTCAVTAGVALSTQGEGGPGPARVTLGCGARLSDRVTLNLGVTGRGGAGRNPDLSYALTWRATDRLSLSYASRPIRMDGSWSGLLDGRLRAELTLPRIPLPAGRGADCRMRVTLPDPTRDALVLSCGLRLTERLSLGVSAHAYASGVQRPWDPDYTYSATWKVTDRLRVGYGNYAANRFPWNRGDGPGTGLRDGTLSLTYDLSF</sequence>
<evidence type="ECO:0000313" key="1">
    <source>
        <dbReference type="EMBL" id="TNH41004.1"/>
    </source>
</evidence>
<dbReference type="Proteomes" id="UP000304880">
    <property type="component" value="Unassembled WGS sequence"/>
</dbReference>
<reference evidence="1 2" key="1">
    <citation type="submission" date="2019-06" db="EMBL/GenBank/DDBJ databases">
        <authorList>
            <person name="Li J."/>
        </authorList>
    </citation>
    <scope>NUCLEOTIDE SEQUENCE [LARGE SCALE GENOMIC DNA]</scope>
    <source>
        <strain evidence="1 2">CGMCC 1.8012</strain>
    </source>
</reference>
<comment type="caution">
    <text evidence="1">The sequence shown here is derived from an EMBL/GenBank/DDBJ whole genome shotgun (WGS) entry which is preliminary data.</text>
</comment>
<dbReference type="EMBL" id="VDDC01000004">
    <property type="protein sequence ID" value="TNH41004.1"/>
    <property type="molecule type" value="Genomic_DNA"/>
</dbReference>
<evidence type="ECO:0000313" key="2">
    <source>
        <dbReference type="Proteomes" id="UP000304880"/>
    </source>
</evidence>
<proteinExistence type="predicted"/>
<accession>A0A5C4RBE7</accession>
<protein>
    <submittedName>
        <fullName evidence="1">Uncharacterized protein</fullName>
    </submittedName>
</protein>
<organism evidence="1 2">
    <name type="scientific">Paracoccus haeundaensis</name>
    <dbReference type="NCBI Taxonomy" id="225362"/>
    <lineage>
        <taxon>Bacteria</taxon>
        <taxon>Pseudomonadati</taxon>
        <taxon>Pseudomonadota</taxon>
        <taxon>Alphaproteobacteria</taxon>
        <taxon>Rhodobacterales</taxon>
        <taxon>Paracoccaceae</taxon>
        <taxon>Paracoccus</taxon>
    </lineage>
</organism>
<keyword evidence="2" id="KW-1185">Reference proteome</keyword>